<sequence>MVRRAPRRPVLRLRLDGDEVRSETRADTIAGEEPLEIRVNGSAFSVTMRTPGDDFDLAVGFLVGEGIVSGAADITQISYGPGVDASGRASYNIVDVQLASGVSPPAPEDARRVYTSSSCGICGTSSIEGVQKASRHPVMDDPARIGLAALLALPDRLRAQQDLFRRTGGVHAAALFDVSDPTAEPALVVLREDVGRHNAVDKVIGHCQRQGSLPLQHSVLQVSGRASFELVQKASMAGIPVLAAVSAPSDLAVALAAETGLTLAGFSRGDSVNVYSATQRIITAR</sequence>
<dbReference type="SUPFAM" id="SSF53927">
    <property type="entry name" value="Cytidine deaminase-like"/>
    <property type="match status" value="1"/>
</dbReference>
<comment type="caution">
    <text evidence="3">Lacks conserved residue(s) required for the propagation of feature annotation.</text>
</comment>
<dbReference type="RefSeq" id="WP_353650616.1">
    <property type="nucleotide sequence ID" value="NZ_CP159218.1"/>
</dbReference>
<keyword evidence="2 3" id="KW-0501">Molybdenum cofactor biosynthesis</keyword>
<dbReference type="AlphaFoldDB" id="A0AAU8DVX0"/>
<dbReference type="PANTHER" id="PTHR30592">
    <property type="entry name" value="FORMATE DEHYDROGENASE"/>
    <property type="match status" value="1"/>
</dbReference>
<dbReference type="Pfam" id="PF02634">
    <property type="entry name" value="FdhD-NarQ"/>
    <property type="match status" value="1"/>
</dbReference>
<keyword evidence="1 3" id="KW-0963">Cytoplasm</keyword>
<gene>
    <name evidence="3 4" type="primary">fdhD</name>
    <name evidence="4" type="ORF">ABLG96_06795</name>
</gene>
<name>A0AAU8DVX0_9ACTN</name>
<evidence type="ECO:0000256" key="2">
    <source>
        <dbReference type="ARBA" id="ARBA00023150"/>
    </source>
</evidence>
<proteinExistence type="inferred from homology"/>
<accession>A0AAU8DVX0</accession>
<dbReference type="NCBIfam" id="TIGR00129">
    <property type="entry name" value="fdhD_narQ"/>
    <property type="match status" value="1"/>
</dbReference>
<dbReference type="PANTHER" id="PTHR30592:SF1">
    <property type="entry name" value="SULFUR CARRIER PROTEIN FDHD"/>
    <property type="match status" value="1"/>
</dbReference>
<evidence type="ECO:0000256" key="3">
    <source>
        <dbReference type="HAMAP-Rule" id="MF_00187"/>
    </source>
</evidence>
<comment type="function">
    <text evidence="3">Required for formate dehydrogenase (FDH) activity. Acts as a sulfur carrier protein that transfers sulfur from IscS to the molybdenum cofactor prior to its insertion into FDH.</text>
</comment>
<comment type="similarity">
    <text evidence="3">Belongs to the FdhD family.</text>
</comment>
<dbReference type="HAMAP" id="MF_00187">
    <property type="entry name" value="FdhD"/>
    <property type="match status" value="1"/>
</dbReference>
<organism evidence="4">
    <name type="scientific">Nakamurella sp. A5-74</name>
    <dbReference type="NCBI Taxonomy" id="3158264"/>
    <lineage>
        <taxon>Bacteria</taxon>
        <taxon>Bacillati</taxon>
        <taxon>Actinomycetota</taxon>
        <taxon>Actinomycetes</taxon>
        <taxon>Nakamurellales</taxon>
        <taxon>Nakamurellaceae</taxon>
        <taxon>Nakamurella</taxon>
    </lineage>
</organism>
<protein>
    <recommendedName>
        <fullName evidence="3">Sulfur carrier protein FdhD</fullName>
    </recommendedName>
</protein>
<dbReference type="InterPro" id="IPR003786">
    <property type="entry name" value="FdhD"/>
</dbReference>
<dbReference type="GO" id="GO:0005737">
    <property type="term" value="C:cytoplasm"/>
    <property type="evidence" value="ECO:0007669"/>
    <property type="project" value="UniProtKB-SubCell"/>
</dbReference>
<dbReference type="PIRSF" id="PIRSF015626">
    <property type="entry name" value="FdhD"/>
    <property type="match status" value="1"/>
</dbReference>
<reference evidence="4" key="1">
    <citation type="submission" date="2024-05" db="EMBL/GenBank/DDBJ databases">
        <authorList>
            <person name="Cai S.Y."/>
            <person name="Jin L.M."/>
            <person name="Li H.R."/>
        </authorList>
    </citation>
    <scope>NUCLEOTIDE SEQUENCE</scope>
    <source>
        <strain evidence="4">A5-74</strain>
    </source>
</reference>
<dbReference type="GO" id="GO:0006777">
    <property type="term" value="P:Mo-molybdopterin cofactor biosynthetic process"/>
    <property type="evidence" value="ECO:0007669"/>
    <property type="project" value="UniProtKB-UniRule"/>
</dbReference>
<dbReference type="Gene3D" id="3.10.20.10">
    <property type="match status" value="1"/>
</dbReference>
<dbReference type="NCBIfam" id="NF001943">
    <property type="entry name" value="PRK00724.1-2"/>
    <property type="match status" value="1"/>
</dbReference>
<comment type="subcellular location">
    <subcellularLocation>
        <location evidence="3">Cytoplasm</location>
    </subcellularLocation>
</comment>
<feature type="active site" description="Cysteine persulfide intermediate" evidence="3">
    <location>
        <position position="119"/>
    </location>
</feature>
<dbReference type="Gene3D" id="3.40.140.10">
    <property type="entry name" value="Cytidine Deaminase, domain 2"/>
    <property type="match status" value="1"/>
</dbReference>
<dbReference type="InterPro" id="IPR016193">
    <property type="entry name" value="Cytidine_deaminase-like"/>
</dbReference>
<dbReference type="GO" id="GO:0016783">
    <property type="term" value="F:sulfurtransferase activity"/>
    <property type="evidence" value="ECO:0007669"/>
    <property type="project" value="InterPro"/>
</dbReference>
<dbReference type="GO" id="GO:0097163">
    <property type="term" value="F:sulfur carrier activity"/>
    <property type="evidence" value="ECO:0007669"/>
    <property type="project" value="UniProtKB-UniRule"/>
</dbReference>
<evidence type="ECO:0000313" key="4">
    <source>
        <dbReference type="EMBL" id="XCG65005.1"/>
    </source>
</evidence>
<dbReference type="EMBL" id="CP159218">
    <property type="protein sequence ID" value="XCG65005.1"/>
    <property type="molecule type" value="Genomic_DNA"/>
</dbReference>
<evidence type="ECO:0000256" key="1">
    <source>
        <dbReference type="ARBA" id="ARBA00022490"/>
    </source>
</evidence>